<feature type="disulfide bond" evidence="3">
    <location>
        <begin position="416"/>
        <end position="424"/>
    </location>
</feature>
<keyword evidence="4" id="KW-0732">Signal</keyword>
<keyword evidence="6" id="KW-1185">Reference proteome</keyword>
<protein>
    <submittedName>
        <fullName evidence="5">Histidine acid phosphatase-like protein</fullName>
    </submittedName>
</protein>
<evidence type="ECO:0000313" key="5">
    <source>
        <dbReference type="EMBL" id="KAH6655757.1"/>
    </source>
</evidence>
<dbReference type="InterPro" id="IPR016274">
    <property type="entry name" value="Histidine_acid_Pase_euk"/>
</dbReference>
<feature type="disulfide bond" evidence="3">
    <location>
        <begin position="249"/>
        <end position="263"/>
    </location>
</feature>
<name>A0A9P8UP37_9PEZI</name>
<dbReference type="GO" id="GO:0003993">
    <property type="term" value="F:acid phosphatase activity"/>
    <property type="evidence" value="ECO:0007669"/>
    <property type="project" value="TreeGrafter"/>
</dbReference>
<dbReference type="InterPro" id="IPR029033">
    <property type="entry name" value="His_PPase_superfam"/>
</dbReference>
<accession>A0A9P8UP37</accession>
<sequence>MWTQAAATLFITFSWAAQIPLRKVEPVLDIQTHSQNYSFDALLHLPGISPYFDAVGFGLEHQAPLGCEVTAASYLVRHAAIYANDNDYELFMEPFLSEWEEAEREWTGPLSVLNEWKSPYTNIDEQMEQLTPAGAEDSTKVAEHLFRRYPKLVPTTTKVYTDKKDRTRDTARAFIEAFPQEVKLEQISAHHEFHEVVPHKTCKKFTKAAGDKELEIFAHEYTKGTIKRLQPHAPFELTANMIVGLQQLCGYESAITGNSSTLCDIFTPMEWMAYEYLWDLKYFYMVGPGNPLSPYLGFPWLNVTASLFSQLHESDGASTRNKDDDGQRFFVAFTHREVPPFLATALGIFDSSASIDEVMPVDRINFPRAWKMAELIPFLGHIGIEKMTCGPESGARGGSEFIRVLANSAPRPIPKCQSGPGASCELHEFQKFTLEGLKQYGDFDGVCENGKDEKGRKDL</sequence>
<dbReference type="Proteomes" id="UP000758603">
    <property type="component" value="Unassembled WGS sequence"/>
</dbReference>
<organism evidence="5 6">
    <name type="scientific">Truncatella angustata</name>
    <dbReference type="NCBI Taxonomy" id="152316"/>
    <lineage>
        <taxon>Eukaryota</taxon>
        <taxon>Fungi</taxon>
        <taxon>Dikarya</taxon>
        <taxon>Ascomycota</taxon>
        <taxon>Pezizomycotina</taxon>
        <taxon>Sordariomycetes</taxon>
        <taxon>Xylariomycetidae</taxon>
        <taxon>Amphisphaeriales</taxon>
        <taxon>Sporocadaceae</taxon>
        <taxon>Truncatella</taxon>
    </lineage>
</organism>
<reference evidence="5" key="1">
    <citation type="journal article" date="2021" name="Nat. Commun.">
        <title>Genetic determinants of endophytism in the Arabidopsis root mycobiome.</title>
        <authorList>
            <person name="Mesny F."/>
            <person name="Miyauchi S."/>
            <person name="Thiergart T."/>
            <person name="Pickel B."/>
            <person name="Atanasova L."/>
            <person name="Karlsson M."/>
            <person name="Huettel B."/>
            <person name="Barry K.W."/>
            <person name="Haridas S."/>
            <person name="Chen C."/>
            <person name="Bauer D."/>
            <person name="Andreopoulos W."/>
            <person name="Pangilinan J."/>
            <person name="LaButti K."/>
            <person name="Riley R."/>
            <person name="Lipzen A."/>
            <person name="Clum A."/>
            <person name="Drula E."/>
            <person name="Henrissat B."/>
            <person name="Kohler A."/>
            <person name="Grigoriev I.V."/>
            <person name="Martin F.M."/>
            <person name="Hacquard S."/>
        </authorList>
    </citation>
    <scope>NUCLEOTIDE SEQUENCE</scope>
    <source>
        <strain evidence="5">MPI-SDFR-AT-0073</strain>
    </source>
</reference>
<keyword evidence="1" id="KW-0378">Hydrolase</keyword>
<comment type="caution">
    <text evidence="5">The sequence shown here is derived from an EMBL/GenBank/DDBJ whole genome shotgun (WGS) entry which is preliminary data.</text>
</comment>
<keyword evidence="3" id="KW-1015">Disulfide bond</keyword>
<evidence type="ECO:0000313" key="6">
    <source>
        <dbReference type="Proteomes" id="UP000758603"/>
    </source>
</evidence>
<dbReference type="RefSeq" id="XP_045960022.1">
    <property type="nucleotide sequence ID" value="XM_046102545.1"/>
</dbReference>
<keyword evidence="2" id="KW-0325">Glycoprotein</keyword>
<dbReference type="SUPFAM" id="SSF53254">
    <property type="entry name" value="Phosphoglycerate mutase-like"/>
    <property type="match status" value="1"/>
</dbReference>
<dbReference type="PIRSF" id="PIRSF000894">
    <property type="entry name" value="Acid_phosphatase"/>
    <property type="match status" value="1"/>
</dbReference>
<evidence type="ECO:0000256" key="2">
    <source>
        <dbReference type="ARBA" id="ARBA00023180"/>
    </source>
</evidence>
<feature type="signal peptide" evidence="4">
    <location>
        <begin position="1"/>
        <end position="16"/>
    </location>
</feature>
<dbReference type="PANTHER" id="PTHR20963:SF12">
    <property type="entry name" value="HISTIDINE ACID PHOSPHATASE"/>
    <property type="match status" value="1"/>
</dbReference>
<feature type="disulfide bond" evidence="3">
    <location>
        <begin position="67"/>
        <end position="389"/>
    </location>
</feature>
<dbReference type="CDD" id="cd07061">
    <property type="entry name" value="HP_HAP_like"/>
    <property type="match status" value="1"/>
</dbReference>
<dbReference type="EMBL" id="JAGPXC010000003">
    <property type="protein sequence ID" value="KAH6655757.1"/>
    <property type="molecule type" value="Genomic_DNA"/>
</dbReference>
<feature type="chain" id="PRO_5040368232" evidence="4">
    <location>
        <begin position="17"/>
        <end position="459"/>
    </location>
</feature>
<evidence type="ECO:0000256" key="4">
    <source>
        <dbReference type="SAM" id="SignalP"/>
    </source>
</evidence>
<dbReference type="FunFam" id="3.40.50.1240:FF:000065">
    <property type="entry name" value="Similar to histidine acid phosphatase"/>
    <property type="match status" value="1"/>
</dbReference>
<gene>
    <name evidence="5" type="ORF">BKA67DRAFT_561771</name>
</gene>
<dbReference type="Pfam" id="PF00328">
    <property type="entry name" value="His_Phos_2"/>
    <property type="match status" value="1"/>
</dbReference>
<dbReference type="PANTHER" id="PTHR20963">
    <property type="entry name" value="MULTIPLE INOSITOL POLYPHOSPHATE PHOSPHATASE-RELATED"/>
    <property type="match status" value="1"/>
</dbReference>
<evidence type="ECO:0000256" key="1">
    <source>
        <dbReference type="ARBA" id="ARBA00022801"/>
    </source>
</evidence>
<dbReference type="GeneID" id="70131437"/>
<evidence type="ECO:0000256" key="3">
    <source>
        <dbReference type="PIRSR" id="PIRSR000894-2"/>
    </source>
</evidence>
<dbReference type="Gene3D" id="3.40.50.1240">
    <property type="entry name" value="Phosphoglycerate mutase-like"/>
    <property type="match status" value="1"/>
</dbReference>
<dbReference type="InterPro" id="IPR000560">
    <property type="entry name" value="His_Pase_clade-2"/>
</dbReference>
<dbReference type="OrthoDB" id="6509975at2759"/>
<dbReference type="GO" id="GO:0009277">
    <property type="term" value="C:fungal-type cell wall"/>
    <property type="evidence" value="ECO:0007669"/>
    <property type="project" value="TreeGrafter"/>
</dbReference>
<proteinExistence type="predicted"/>
<dbReference type="AlphaFoldDB" id="A0A9P8UP37"/>